<evidence type="ECO:0000256" key="5">
    <source>
        <dbReference type="SAM" id="SignalP"/>
    </source>
</evidence>
<evidence type="ECO:0000256" key="2">
    <source>
        <dbReference type="ARBA" id="ARBA00004613"/>
    </source>
</evidence>
<feature type="domain" description="Crinkler effector protein N-terminal" evidence="6">
    <location>
        <begin position="6"/>
        <end position="108"/>
    </location>
</feature>
<evidence type="ECO:0000313" key="8">
    <source>
        <dbReference type="Proteomes" id="UP001194696"/>
    </source>
</evidence>
<dbReference type="Pfam" id="PF20147">
    <property type="entry name" value="Crinkler"/>
    <property type="match status" value="1"/>
</dbReference>
<comment type="subcellular location">
    <subcellularLocation>
        <location evidence="1">Host cell</location>
    </subcellularLocation>
    <subcellularLocation>
        <location evidence="2">Secreted</location>
    </subcellularLocation>
</comment>
<comment type="caution">
    <text evidence="7">The sequence shown here is derived from an EMBL/GenBank/DDBJ whole genome shotgun (WGS) entry which is preliminary data.</text>
</comment>
<protein>
    <recommendedName>
        <fullName evidence="6">Crinkler effector protein N-terminal domain-containing protein</fullName>
    </recommendedName>
</protein>
<feature type="signal peptide" evidence="5">
    <location>
        <begin position="1"/>
        <end position="20"/>
    </location>
</feature>
<feature type="compositionally biased region" description="Polar residues" evidence="4">
    <location>
        <begin position="401"/>
        <end position="410"/>
    </location>
</feature>
<keyword evidence="8" id="KW-1185">Reference proteome</keyword>
<keyword evidence="5" id="KW-0732">Signal</keyword>
<feature type="region of interest" description="Disordered" evidence="4">
    <location>
        <begin position="401"/>
        <end position="421"/>
    </location>
</feature>
<accession>A0ABQ7JVG8</accession>
<evidence type="ECO:0000256" key="4">
    <source>
        <dbReference type="SAM" id="MobiDB-lite"/>
    </source>
</evidence>
<dbReference type="InterPro" id="IPR045379">
    <property type="entry name" value="Crinkler_N"/>
</dbReference>
<name>A0ABQ7JVG8_9FUNG</name>
<proteinExistence type="predicted"/>
<sequence length="421" mass="46674">MATNTLTLFCLISGEYASRAFPVEVSSSKTVGALKKAIVNEKPNTFEHIDANDLVLWRVTIAASEDAEDECVIKLDGVDDKTKLGNPRTSLSKLFPESPDDTTYIVVERPQAASTPHTLDLHPEVAALRKQLSEMEQLNLDLRSTSISKDHGHKNFTISLDSPAKKFSSYTWKDAQIQYGVREFELIPAFDIQPKSLEEAEKTVLKHIVEDCVFKKKAYLLGPGASEATKSSVVDTFMVGAIQSYGSEMFLAQQRPMSGMRGHGAVDFAVVDRVLQSQVLGVTEVKKEDYAQGLAQNMAELDVAVQQKKRKRIDEVDEDSGERVPTRFKSYGIVTDSFKWTLVECALDEGDVLSFRVKDIPGMLDLKQTKKEDVEKDCEKVFSYVLALFQLMKVEIVNRSAYGSPSSDTPPSKRVATGSAL</sequence>
<evidence type="ECO:0000259" key="6">
    <source>
        <dbReference type="Pfam" id="PF20147"/>
    </source>
</evidence>
<gene>
    <name evidence="7" type="ORF">BGZ96_009818</name>
</gene>
<evidence type="ECO:0000256" key="1">
    <source>
        <dbReference type="ARBA" id="ARBA00004340"/>
    </source>
</evidence>
<evidence type="ECO:0000256" key="3">
    <source>
        <dbReference type="ARBA" id="ARBA00022525"/>
    </source>
</evidence>
<dbReference type="Proteomes" id="UP001194696">
    <property type="component" value="Unassembled WGS sequence"/>
</dbReference>
<organism evidence="7 8">
    <name type="scientific">Linnemannia gamsii</name>
    <dbReference type="NCBI Taxonomy" id="64522"/>
    <lineage>
        <taxon>Eukaryota</taxon>
        <taxon>Fungi</taxon>
        <taxon>Fungi incertae sedis</taxon>
        <taxon>Mucoromycota</taxon>
        <taxon>Mortierellomycotina</taxon>
        <taxon>Mortierellomycetes</taxon>
        <taxon>Mortierellales</taxon>
        <taxon>Mortierellaceae</taxon>
        <taxon>Linnemannia</taxon>
    </lineage>
</organism>
<evidence type="ECO:0000313" key="7">
    <source>
        <dbReference type="EMBL" id="KAG0286031.1"/>
    </source>
</evidence>
<dbReference type="EMBL" id="JAAAIM010000609">
    <property type="protein sequence ID" value="KAG0286031.1"/>
    <property type="molecule type" value="Genomic_DNA"/>
</dbReference>
<keyword evidence="3" id="KW-0964">Secreted</keyword>
<reference evidence="7 8" key="1">
    <citation type="journal article" date="2020" name="Fungal Divers.">
        <title>Resolving the Mortierellaceae phylogeny through synthesis of multi-gene phylogenetics and phylogenomics.</title>
        <authorList>
            <person name="Vandepol N."/>
            <person name="Liber J."/>
            <person name="Desiro A."/>
            <person name="Na H."/>
            <person name="Kennedy M."/>
            <person name="Barry K."/>
            <person name="Grigoriev I.V."/>
            <person name="Miller A.N."/>
            <person name="O'Donnell K."/>
            <person name="Stajich J.E."/>
            <person name="Bonito G."/>
        </authorList>
    </citation>
    <scope>NUCLEOTIDE SEQUENCE [LARGE SCALE GENOMIC DNA]</scope>
    <source>
        <strain evidence="7 8">AD045</strain>
    </source>
</reference>
<feature type="chain" id="PRO_5046657999" description="Crinkler effector protein N-terminal domain-containing protein" evidence="5">
    <location>
        <begin position="21"/>
        <end position="421"/>
    </location>
</feature>